<dbReference type="Pfam" id="PF14031">
    <property type="entry name" value="D-ser_dehydrat"/>
    <property type="match status" value="1"/>
</dbReference>
<dbReference type="AlphaFoldDB" id="A0A066YJB4"/>
<accession>A0A066YJB4</accession>
<evidence type="ECO:0000259" key="1">
    <source>
        <dbReference type="SMART" id="SM01119"/>
    </source>
</evidence>
<organism evidence="2 3">
    <name type="scientific">Kitasatospora cheerisanensis KCTC 2395</name>
    <dbReference type="NCBI Taxonomy" id="1348663"/>
    <lineage>
        <taxon>Bacteria</taxon>
        <taxon>Bacillati</taxon>
        <taxon>Actinomycetota</taxon>
        <taxon>Actinomycetes</taxon>
        <taxon>Kitasatosporales</taxon>
        <taxon>Streptomycetaceae</taxon>
        <taxon>Kitasatospora</taxon>
    </lineage>
</organism>
<dbReference type="eggNOG" id="COG3616">
    <property type="taxonomic scope" value="Bacteria"/>
</dbReference>
<evidence type="ECO:0000313" key="2">
    <source>
        <dbReference type="EMBL" id="KDN81578.1"/>
    </source>
</evidence>
<dbReference type="InterPro" id="IPR042208">
    <property type="entry name" value="D-ser_dehydrat-like_sf"/>
</dbReference>
<reference evidence="2 3" key="1">
    <citation type="submission" date="2014-05" db="EMBL/GenBank/DDBJ databases">
        <title>Draft Genome Sequence of Kitasatospora cheerisanensis KCTC 2395.</title>
        <authorList>
            <person name="Nam D.H."/>
        </authorList>
    </citation>
    <scope>NUCLEOTIDE SEQUENCE [LARGE SCALE GENOMIC DNA]</scope>
    <source>
        <strain evidence="2 3">KCTC 2395</strain>
    </source>
</reference>
<name>A0A066YJB4_9ACTN</name>
<dbReference type="HOGENOM" id="CLU_093870_0_0_11"/>
<dbReference type="PATRIC" id="fig|1348663.4.peg.6445"/>
<dbReference type="SMART" id="SM01119">
    <property type="entry name" value="D-ser_dehydrat"/>
    <property type="match status" value="1"/>
</dbReference>
<proteinExistence type="predicted"/>
<comment type="caution">
    <text evidence="2">The sequence shown here is derived from an EMBL/GenBank/DDBJ whole genome shotgun (WGS) entry which is preliminary data.</text>
</comment>
<protein>
    <submittedName>
        <fullName evidence="2">Alanine racemase</fullName>
    </submittedName>
</protein>
<gene>
    <name evidence="2" type="ORF">KCH_66620</name>
</gene>
<sequence>MVTAGGSAYFDTVAEELTPLAAEFPGTKVVVRAGAYLAHDDGFYRGISPLARTTGATPLRSAMHGWARVVSHPEPQLALLDAGKRDLPFDEGLPEPQLVRRAGVVDGEESVGGALVGGSSVGGSPGSELTGSDVTGSGLAGAEVTALNDQHTFLRAAGEAAPIGAVVRLGLSHPCTAFDKWSLIPVVDDADAEHPRVVGLVRTWF</sequence>
<dbReference type="EMBL" id="JNBY01000137">
    <property type="protein sequence ID" value="KDN81578.1"/>
    <property type="molecule type" value="Genomic_DNA"/>
</dbReference>
<evidence type="ECO:0000313" key="3">
    <source>
        <dbReference type="Proteomes" id="UP000027178"/>
    </source>
</evidence>
<keyword evidence="3" id="KW-1185">Reference proteome</keyword>
<dbReference type="Proteomes" id="UP000027178">
    <property type="component" value="Unassembled WGS sequence"/>
</dbReference>
<dbReference type="InterPro" id="IPR026956">
    <property type="entry name" value="D-ser_dehydrat-like_dom"/>
</dbReference>
<feature type="domain" description="D-serine dehydratase-like" evidence="1">
    <location>
        <begin position="62"/>
        <end position="188"/>
    </location>
</feature>
<dbReference type="Gene3D" id="2.40.37.20">
    <property type="entry name" value="D-serine dehydratase-like domain"/>
    <property type="match status" value="1"/>
</dbReference>